<feature type="transmembrane region" description="Helical" evidence="1">
    <location>
        <begin position="30"/>
        <end position="48"/>
    </location>
</feature>
<reference evidence="2 3" key="1">
    <citation type="submission" date="2023-08" db="EMBL/GenBank/DDBJ databases">
        <title>Draft genome sequence of Thermococcus waiotapuensis WT1T, a thermophilic sulphur-dependent archaeon from order Thermococcales.</title>
        <authorList>
            <person name="Manners S.H."/>
            <person name="Carere C.R."/>
            <person name="Dhami M.K."/>
            <person name="Dobson R.C.J."/>
            <person name="Stott M.B."/>
        </authorList>
    </citation>
    <scope>NUCLEOTIDE SEQUENCE [LARGE SCALE GENOMIC DNA]</scope>
    <source>
        <strain evidence="2 3">WT1</strain>
    </source>
</reference>
<sequence length="236" mass="25849">MSYPQLVLKAILGTILAWLPTSPELALEKAYLFPIYVGMTFAGIFYFQKEICLLPRDLMTQNGRSWSKVFLYSSLFTLIIGYPLGKTLGTLGIQTLLILDVALGVVLLILGTLERVPFNLPGDIKDFFLSFLVGTAQGLSSPGPSRALTSLIAASMIESDVRDAVRATLLASPAYFALRAMLLKESGLVGIDGIILSSVSFFLSLIIIHFLMKLAAYGRKFLMGYALISLISILWR</sequence>
<evidence type="ECO:0000313" key="2">
    <source>
        <dbReference type="EMBL" id="MDV3104530.1"/>
    </source>
</evidence>
<evidence type="ECO:0000256" key="1">
    <source>
        <dbReference type="SAM" id="Phobius"/>
    </source>
</evidence>
<feature type="transmembrane region" description="Helical" evidence="1">
    <location>
        <begin position="188"/>
        <end position="211"/>
    </location>
</feature>
<dbReference type="EMBL" id="JAVDZE010000004">
    <property type="protein sequence ID" value="MDV3104530.1"/>
    <property type="molecule type" value="Genomic_DNA"/>
</dbReference>
<feature type="transmembrane region" description="Helical" evidence="1">
    <location>
        <begin position="91"/>
        <end position="110"/>
    </location>
</feature>
<organism evidence="2 3">
    <name type="scientific">Thermococcus waiotapuensis</name>
    <dbReference type="NCBI Taxonomy" id="90909"/>
    <lineage>
        <taxon>Archaea</taxon>
        <taxon>Methanobacteriati</taxon>
        <taxon>Methanobacteriota</taxon>
        <taxon>Thermococci</taxon>
        <taxon>Thermococcales</taxon>
        <taxon>Thermococcaceae</taxon>
        <taxon>Thermococcus</taxon>
    </lineage>
</organism>
<keyword evidence="1" id="KW-0472">Membrane</keyword>
<evidence type="ECO:0000313" key="3">
    <source>
        <dbReference type="Proteomes" id="UP001245683"/>
    </source>
</evidence>
<gene>
    <name evidence="2" type="ORF">RBI02_08280</name>
</gene>
<dbReference type="RefSeq" id="WP_315342852.1">
    <property type="nucleotide sequence ID" value="NZ_JAVDZE010000004.1"/>
</dbReference>
<name>A0AAE4NVV4_9EURY</name>
<keyword evidence="3" id="KW-1185">Reference proteome</keyword>
<dbReference type="AlphaFoldDB" id="A0AAE4NVV4"/>
<keyword evidence="1" id="KW-1133">Transmembrane helix</keyword>
<proteinExistence type="predicted"/>
<feature type="transmembrane region" description="Helical" evidence="1">
    <location>
        <begin position="69"/>
        <end position="85"/>
    </location>
</feature>
<feature type="transmembrane region" description="Helical" evidence="1">
    <location>
        <begin position="217"/>
        <end position="235"/>
    </location>
</feature>
<comment type="caution">
    <text evidence="2">The sequence shown here is derived from an EMBL/GenBank/DDBJ whole genome shotgun (WGS) entry which is preliminary data.</text>
</comment>
<dbReference type="Proteomes" id="UP001245683">
    <property type="component" value="Unassembled WGS sequence"/>
</dbReference>
<keyword evidence="1" id="KW-0812">Transmembrane</keyword>
<accession>A0AAE4NVV4</accession>
<protein>
    <submittedName>
        <fullName evidence="2">Uncharacterized protein</fullName>
    </submittedName>
</protein>